<proteinExistence type="predicted"/>
<dbReference type="PANTHER" id="PTHR30250:SF26">
    <property type="entry name" value="PSMA PROTEIN"/>
    <property type="match status" value="1"/>
</dbReference>
<keyword evidence="3 6" id="KW-0812">Transmembrane</keyword>
<comment type="subcellular location">
    <subcellularLocation>
        <location evidence="1">Cell membrane</location>
        <topology evidence="1">Multi-pass membrane protein</topology>
    </subcellularLocation>
</comment>
<dbReference type="Pfam" id="PF01943">
    <property type="entry name" value="Polysacc_synt"/>
    <property type="match status" value="1"/>
</dbReference>
<evidence type="ECO:0000256" key="1">
    <source>
        <dbReference type="ARBA" id="ARBA00004651"/>
    </source>
</evidence>
<keyword evidence="2" id="KW-1003">Cell membrane</keyword>
<dbReference type="AlphaFoldDB" id="A0A0R3KXZ5"/>
<evidence type="ECO:0000256" key="6">
    <source>
        <dbReference type="SAM" id="Phobius"/>
    </source>
</evidence>
<dbReference type="EMBL" id="LLXX01000177">
    <property type="protein sequence ID" value="KRQ98356.1"/>
    <property type="molecule type" value="Genomic_DNA"/>
</dbReference>
<evidence type="ECO:0000256" key="5">
    <source>
        <dbReference type="ARBA" id="ARBA00023136"/>
    </source>
</evidence>
<evidence type="ECO:0000256" key="4">
    <source>
        <dbReference type="ARBA" id="ARBA00022989"/>
    </source>
</evidence>
<dbReference type="RefSeq" id="WP_057854188.1">
    <property type="nucleotide sequence ID" value="NZ_LLXX01000177.1"/>
</dbReference>
<evidence type="ECO:0000313" key="8">
    <source>
        <dbReference type="Proteomes" id="UP000051913"/>
    </source>
</evidence>
<feature type="transmembrane region" description="Helical" evidence="6">
    <location>
        <begin position="436"/>
        <end position="462"/>
    </location>
</feature>
<keyword evidence="4 6" id="KW-1133">Transmembrane helix</keyword>
<protein>
    <recommendedName>
        <fullName evidence="9">Polysaccharide biosynthesis protein C-terminal domain-containing protein</fullName>
    </recommendedName>
</protein>
<evidence type="ECO:0008006" key="9">
    <source>
        <dbReference type="Google" id="ProtNLM"/>
    </source>
</evidence>
<dbReference type="Proteomes" id="UP000051913">
    <property type="component" value="Unassembled WGS sequence"/>
</dbReference>
<evidence type="ECO:0000256" key="2">
    <source>
        <dbReference type="ARBA" id="ARBA00022475"/>
    </source>
</evidence>
<feature type="transmembrane region" description="Helical" evidence="6">
    <location>
        <begin position="347"/>
        <end position="371"/>
    </location>
</feature>
<feature type="transmembrane region" description="Helical" evidence="6">
    <location>
        <begin position="468"/>
        <end position="492"/>
    </location>
</feature>
<gene>
    <name evidence="7" type="ORF">CP49_10495</name>
</gene>
<feature type="transmembrane region" description="Helical" evidence="6">
    <location>
        <begin position="188"/>
        <end position="207"/>
    </location>
</feature>
<dbReference type="InterPro" id="IPR002797">
    <property type="entry name" value="Polysacc_synth"/>
</dbReference>
<feature type="transmembrane region" description="Helical" evidence="6">
    <location>
        <begin position="164"/>
        <end position="182"/>
    </location>
</feature>
<feature type="transmembrane region" description="Helical" evidence="6">
    <location>
        <begin position="18"/>
        <end position="37"/>
    </location>
</feature>
<feature type="transmembrane region" description="Helical" evidence="6">
    <location>
        <begin position="87"/>
        <end position="110"/>
    </location>
</feature>
<feature type="transmembrane region" description="Helical" evidence="6">
    <location>
        <begin position="378"/>
        <end position="399"/>
    </location>
</feature>
<feature type="transmembrane region" description="Helical" evidence="6">
    <location>
        <begin position="43"/>
        <end position="66"/>
    </location>
</feature>
<reference evidence="7 8" key="1">
    <citation type="submission" date="2014-03" db="EMBL/GenBank/DDBJ databases">
        <title>Bradyrhizobium valentinum sp. nov., isolated from effective nodules of Lupinus mariae-josephae, a lupine endemic of basic-lime soils in Eastern Spain.</title>
        <authorList>
            <person name="Duran D."/>
            <person name="Rey L."/>
            <person name="Navarro A."/>
            <person name="Busquets A."/>
            <person name="Imperial J."/>
            <person name="Ruiz-Argueso T."/>
        </authorList>
    </citation>
    <scope>NUCLEOTIDE SEQUENCE [LARGE SCALE GENOMIC DNA]</scope>
    <source>
        <strain evidence="7 8">LmjM3</strain>
    </source>
</reference>
<feature type="transmembrane region" description="Helical" evidence="6">
    <location>
        <begin position="405"/>
        <end position="424"/>
    </location>
</feature>
<keyword evidence="5 6" id="KW-0472">Membrane</keyword>
<feature type="transmembrane region" description="Helical" evidence="6">
    <location>
        <begin position="130"/>
        <end position="152"/>
    </location>
</feature>
<organism evidence="7 8">
    <name type="scientific">Bradyrhizobium valentinum</name>
    <dbReference type="NCBI Taxonomy" id="1518501"/>
    <lineage>
        <taxon>Bacteria</taxon>
        <taxon>Pseudomonadati</taxon>
        <taxon>Pseudomonadota</taxon>
        <taxon>Alphaproteobacteria</taxon>
        <taxon>Hyphomicrobiales</taxon>
        <taxon>Nitrobacteraceae</taxon>
        <taxon>Bradyrhizobium</taxon>
    </lineage>
</organism>
<evidence type="ECO:0000256" key="3">
    <source>
        <dbReference type="ARBA" id="ARBA00022692"/>
    </source>
</evidence>
<feature type="transmembrane region" description="Helical" evidence="6">
    <location>
        <begin position="315"/>
        <end position="335"/>
    </location>
</feature>
<keyword evidence="8" id="KW-1185">Reference proteome</keyword>
<accession>A0A0R3KXZ5</accession>
<comment type="caution">
    <text evidence="7">The sequence shown here is derived from an EMBL/GenBank/DDBJ whole genome shotgun (WGS) entry which is preliminary data.</text>
</comment>
<sequence length="517" mass="54665">MPAASTGSRLLGNSGWNAAAFLIGAGLNLLVLPFVVYRLGVAAFGMSGLVTACVAPGLIFSNALGLSASRELAQRLSAEQRNDARHFFASAMILALVIGGFIVSVLALAGPPLARLAFNFTGETARDLDLAFAFGSAGWFCQCLSAVLLSLFTARQDYARLSSITVFGTIVATVAILILIPIWPTASTFLACQALGFMATLIAAFVLSRRLLDGWLGVPAFHRAPVGQLVRFGVWQFMAQGGALIAGQADRYLLGALLPPQFVGFYVIAQRLEEAIYIGILKVGEILFPFFSVLQNETSSRKADLLFRSSWVLNLLAASVLGGIIPIAGPLLHLWTGAEVAVQAEQVLVVLSIAGVLGCSANVFAFYLLAIGASRSNALIAMVTAAFTLATSALALPYFGWQAAGWSSCIGMIAQIIVTMKLLRQSFGLAGMWSRLAHFVLLPLGAGIMTALGLRYCIAGFLSELFPYWWYVGGSYGLAAGIIFVVVVAVSGAGPHGATCRRDLRLIASRFLPVKVA</sequence>
<dbReference type="GO" id="GO:0005886">
    <property type="term" value="C:plasma membrane"/>
    <property type="evidence" value="ECO:0007669"/>
    <property type="project" value="UniProtKB-SubCell"/>
</dbReference>
<evidence type="ECO:0000313" key="7">
    <source>
        <dbReference type="EMBL" id="KRQ98356.1"/>
    </source>
</evidence>
<dbReference type="InterPro" id="IPR050833">
    <property type="entry name" value="Poly_Biosynth_Transport"/>
</dbReference>
<dbReference type="PANTHER" id="PTHR30250">
    <property type="entry name" value="PST FAMILY PREDICTED COLANIC ACID TRANSPORTER"/>
    <property type="match status" value="1"/>
</dbReference>
<name>A0A0R3KXZ5_9BRAD</name>